<dbReference type="PROSITE" id="PS00895">
    <property type="entry name" value="3_HYDROXYISOBUT_DH"/>
    <property type="match status" value="1"/>
</dbReference>
<dbReference type="GO" id="GO:0005739">
    <property type="term" value="C:mitochondrion"/>
    <property type="evidence" value="ECO:0007669"/>
    <property type="project" value="TreeGrafter"/>
</dbReference>
<proteinExistence type="inferred from homology"/>
<dbReference type="Proteomes" id="UP000813423">
    <property type="component" value="Unassembled WGS sequence"/>
</dbReference>
<dbReference type="GO" id="GO:0051287">
    <property type="term" value="F:NAD binding"/>
    <property type="evidence" value="ECO:0007669"/>
    <property type="project" value="InterPro"/>
</dbReference>
<dbReference type="Pfam" id="PF03446">
    <property type="entry name" value="NAD_binding_2"/>
    <property type="match status" value="1"/>
</dbReference>
<evidence type="ECO:0000259" key="9">
    <source>
        <dbReference type="Pfam" id="PF14833"/>
    </source>
</evidence>
<dbReference type="InterPro" id="IPR029154">
    <property type="entry name" value="HIBADH-like_NADP-bd"/>
</dbReference>
<dbReference type="Gene3D" id="3.40.50.720">
    <property type="entry name" value="NAD(P)-binding Rossmann-like Domain"/>
    <property type="match status" value="1"/>
</dbReference>
<dbReference type="PANTHER" id="PTHR22981:SF7">
    <property type="entry name" value="3-HYDROXYISOBUTYRATE DEHYDROGENASE, MITOCHONDRIAL"/>
    <property type="match status" value="1"/>
</dbReference>
<evidence type="ECO:0000313" key="11">
    <source>
        <dbReference type="Proteomes" id="UP000813423"/>
    </source>
</evidence>
<comment type="caution">
    <text evidence="10">The sequence shown here is derived from an EMBL/GenBank/DDBJ whole genome shotgun (WGS) entry which is preliminary data.</text>
</comment>
<dbReference type="EMBL" id="JAIBSC010000146">
    <property type="protein sequence ID" value="KAH1894872.1"/>
    <property type="molecule type" value="Genomic_DNA"/>
</dbReference>
<dbReference type="InterPro" id="IPR006115">
    <property type="entry name" value="6PGDH_NADP-bd"/>
</dbReference>
<dbReference type="InterPro" id="IPR036291">
    <property type="entry name" value="NAD(P)-bd_dom_sf"/>
</dbReference>
<dbReference type="SUPFAM" id="SSF51735">
    <property type="entry name" value="NAD(P)-binding Rossmann-fold domains"/>
    <property type="match status" value="1"/>
</dbReference>
<accession>A0A229XS67</accession>
<sequence>MSLTPTVSLRIRGFSVPKSLLSSLSSVPQLQRSQARTFSTTLQRDATWGFIGLGQMGYLMAKNLRAKIPATDTLLVRDVNENATTRFVEETKEAAKSSGAADGTMKVEVAQSAREVAEQSTVMITSLPEPEHVKDVFHSILKHGDLPALEEERLFIDTSTIDPASSKEIANAIHSTRTGHFVDAPMSGGVVGARAGTLSFMFGASSQSGQLIERVRAVLMLMGKKAWHLGPPGAGVSAEAMNLGTRWGLDPKSLADMINTSTGRCWPMEVNNPVPGVVETAPASRGYEGGFGVGLMKKDLRLAITAAKESGTPLALAETAREVYNSVEQEYRGKDFSVVYKWLQDRSEQ</sequence>
<dbReference type="EC" id="1.1.1.31" evidence="3"/>
<dbReference type="GO" id="GO:0050661">
    <property type="term" value="F:NADP binding"/>
    <property type="evidence" value="ECO:0007669"/>
    <property type="project" value="InterPro"/>
</dbReference>
<reference evidence="10" key="1">
    <citation type="submission" date="2021-08" db="EMBL/GenBank/DDBJ databases">
        <title>Global Aspergillus fumigatus from environmental and clinical sources.</title>
        <authorList>
            <person name="Barber A."/>
            <person name="Sae-Ong T."/>
        </authorList>
    </citation>
    <scope>NUCLEOTIDE SEQUENCE</scope>
    <source>
        <strain evidence="10">NRZ-2016-071</strain>
    </source>
</reference>
<evidence type="ECO:0000256" key="3">
    <source>
        <dbReference type="ARBA" id="ARBA00012991"/>
    </source>
</evidence>
<feature type="domain" description="6-phosphogluconate dehydrogenase NADP-binding" evidence="8">
    <location>
        <begin position="49"/>
        <end position="230"/>
    </location>
</feature>
<evidence type="ECO:0000256" key="1">
    <source>
        <dbReference type="ARBA" id="ARBA00005109"/>
    </source>
</evidence>
<dbReference type="PANTHER" id="PTHR22981">
    <property type="entry name" value="3-HYDROXYISOBUTYRATE DEHYDROGENASE-RELATED"/>
    <property type="match status" value="1"/>
</dbReference>
<comment type="catalytic activity">
    <reaction evidence="7">
        <text>3-hydroxy-2-methylpropanoate + NAD(+) = 2-methyl-3-oxopropanoate + NADH + H(+)</text>
        <dbReference type="Rhea" id="RHEA:17681"/>
        <dbReference type="ChEBI" id="CHEBI:11805"/>
        <dbReference type="ChEBI" id="CHEBI:15378"/>
        <dbReference type="ChEBI" id="CHEBI:57540"/>
        <dbReference type="ChEBI" id="CHEBI:57700"/>
        <dbReference type="ChEBI" id="CHEBI:57945"/>
        <dbReference type="EC" id="1.1.1.31"/>
    </reaction>
</comment>
<protein>
    <recommendedName>
        <fullName evidence="3">3-hydroxyisobutyrate dehydrogenase</fullName>
        <ecNumber evidence="3">1.1.1.31</ecNumber>
    </recommendedName>
</protein>
<keyword evidence="6" id="KW-0520">NAD</keyword>
<comment type="pathway">
    <text evidence="1">Amino-acid degradation; L-valine degradation.</text>
</comment>
<dbReference type="InterPro" id="IPR002204">
    <property type="entry name" value="3-OH-isobutyrate_DH-rel_CS"/>
</dbReference>
<evidence type="ECO:0000256" key="7">
    <source>
        <dbReference type="ARBA" id="ARBA00049197"/>
    </source>
</evidence>
<evidence type="ECO:0000313" key="10">
    <source>
        <dbReference type="EMBL" id="KAH1894872.1"/>
    </source>
</evidence>
<gene>
    <name evidence="10" type="ORF">KXV57_002064</name>
</gene>
<evidence type="ECO:0000256" key="2">
    <source>
        <dbReference type="ARBA" id="ARBA00006013"/>
    </source>
</evidence>
<dbReference type="GO" id="GO:0006574">
    <property type="term" value="P:L-valine catabolic process"/>
    <property type="evidence" value="ECO:0007669"/>
    <property type="project" value="TreeGrafter"/>
</dbReference>
<evidence type="ECO:0000256" key="4">
    <source>
        <dbReference type="ARBA" id="ARBA00022456"/>
    </source>
</evidence>
<evidence type="ECO:0000259" key="8">
    <source>
        <dbReference type="Pfam" id="PF03446"/>
    </source>
</evidence>
<dbReference type="Pfam" id="PF14833">
    <property type="entry name" value="NAD_binding_11"/>
    <property type="match status" value="1"/>
</dbReference>
<evidence type="ECO:0000256" key="5">
    <source>
        <dbReference type="ARBA" id="ARBA00023002"/>
    </source>
</evidence>
<dbReference type="InterPro" id="IPR008927">
    <property type="entry name" value="6-PGluconate_DH-like_C_sf"/>
</dbReference>
<dbReference type="Gene3D" id="1.10.1040.10">
    <property type="entry name" value="N-(1-d-carboxylethyl)-l-norvaline Dehydrogenase, domain 2"/>
    <property type="match status" value="1"/>
</dbReference>
<organism evidence="10 11">
    <name type="scientific">Aspergillus fumigatus</name>
    <name type="common">Neosartorya fumigata</name>
    <dbReference type="NCBI Taxonomy" id="746128"/>
    <lineage>
        <taxon>Eukaryota</taxon>
        <taxon>Fungi</taxon>
        <taxon>Dikarya</taxon>
        <taxon>Ascomycota</taxon>
        <taxon>Pezizomycotina</taxon>
        <taxon>Eurotiomycetes</taxon>
        <taxon>Eurotiomycetidae</taxon>
        <taxon>Eurotiales</taxon>
        <taxon>Aspergillaceae</taxon>
        <taxon>Aspergillus</taxon>
        <taxon>Aspergillus subgen. Fumigati</taxon>
    </lineage>
</organism>
<dbReference type="FunFam" id="1.10.1040.10:FF:000006">
    <property type="entry name" value="3-hydroxyisobutyrate dehydrogenase"/>
    <property type="match status" value="1"/>
</dbReference>
<dbReference type="FunFam" id="3.40.50.720:FF:000630">
    <property type="entry name" value="3-hydroxyisobutyrate dehydrogenase"/>
    <property type="match status" value="1"/>
</dbReference>
<dbReference type="InterPro" id="IPR013328">
    <property type="entry name" value="6PGD_dom2"/>
</dbReference>
<evidence type="ECO:0000256" key="6">
    <source>
        <dbReference type="ARBA" id="ARBA00023027"/>
    </source>
</evidence>
<keyword evidence="4" id="KW-0101">Branched-chain amino acid catabolism</keyword>
<comment type="similarity">
    <text evidence="2">Belongs to the HIBADH-related family. 3-hydroxyisobutyrate dehydrogenase subfamily.</text>
</comment>
<name>A0A229XS67_ASPFM</name>
<dbReference type="AlphaFoldDB" id="A0A229XS67"/>
<keyword evidence="5" id="KW-0560">Oxidoreductase</keyword>
<feature type="domain" description="3-hydroxyisobutyrate dehydrogenase-like NAD-binding" evidence="9">
    <location>
        <begin position="237"/>
        <end position="342"/>
    </location>
</feature>
<dbReference type="GO" id="GO:0008442">
    <property type="term" value="F:3-hydroxyisobutyrate dehydrogenase activity"/>
    <property type="evidence" value="ECO:0007669"/>
    <property type="project" value="UniProtKB-EC"/>
</dbReference>
<dbReference type="SUPFAM" id="SSF48179">
    <property type="entry name" value="6-phosphogluconate dehydrogenase C-terminal domain-like"/>
    <property type="match status" value="1"/>
</dbReference>